<protein>
    <submittedName>
        <fullName evidence="2">Uncharacterized protein</fullName>
    </submittedName>
</protein>
<evidence type="ECO:0000313" key="3">
    <source>
        <dbReference type="Proteomes" id="UP000326344"/>
    </source>
</evidence>
<reference evidence="2 3" key="1">
    <citation type="submission" date="2019-09" db="EMBL/GenBank/DDBJ databases">
        <title>Genome Sequence of Larkinella sp MA1.</title>
        <authorList>
            <person name="Srinivasan S."/>
        </authorList>
    </citation>
    <scope>NUCLEOTIDE SEQUENCE [LARGE SCALE GENOMIC DNA]</scope>
    <source>
        <strain evidence="2 3">MA1</strain>
    </source>
</reference>
<feature type="compositionally biased region" description="Polar residues" evidence="1">
    <location>
        <begin position="67"/>
        <end position="78"/>
    </location>
</feature>
<dbReference type="AlphaFoldDB" id="A0A5N1J167"/>
<feature type="compositionally biased region" description="Acidic residues" evidence="1">
    <location>
        <begin position="53"/>
        <end position="65"/>
    </location>
</feature>
<dbReference type="EMBL" id="VTWS01000016">
    <property type="protein sequence ID" value="KAA9340390.1"/>
    <property type="molecule type" value="Genomic_DNA"/>
</dbReference>
<comment type="caution">
    <text evidence="2">The sequence shown here is derived from an EMBL/GenBank/DDBJ whole genome shotgun (WGS) entry which is preliminary data.</text>
</comment>
<proteinExistence type="predicted"/>
<sequence>MSLSSKARKESTESYAAQQMRNTMGVAPELSQLSKTDRPGVELPSESHQSNDVEIEDVMPIDDEPNPVQNDANHNSTDVSDEALSRDEDGDLAGTTWNKDRVPGADWNRDTDKPEQEQLGHS</sequence>
<gene>
    <name evidence="2" type="ORF">F0P93_31095</name>
</gene>
<organism evidence="2 3">
    <name type="scientific">Larkinella humicola</name>
    <dbReference type="NCBI Taxonomy" id="2607654"/>
    <lineage>
        <taxon>Bacteria</taxon>
        <taxon>Pseudomonadati</taxon>
        <taxon>Bacteroidota</taxon>
        <taxon>Cytophagia</taxon>
        <taxon>Cytophagales</taxon>
        <taxon>Spirosomataceae</taxon>
        <taxon>Larkinella</taxon>
    </lineage>
</organism>
<accession>A0A5N1J167</accession>
<evidence type="ECO:0000256" key="1">
    <source>
        <dbReference type="SAM" id="MobiDB-lite"/>
    </source>
</evidence>
<feature type="compositionally biased region" description="Basic and acidic residues" evidence="1">
    <location>
        <begin position="98"/>
        <end position="122"/>
    </location>
</feature>
<feature type="compositionally biased region" description="Polar residues" evidence="1">
    <location>
        <begin position="13"/>
        <end position="22"/>
    </location>
</feature>
<dbReference type="Proteomes" id="UP000326344">
    <property type="component" value="Unassembled WGS sequence"/>
</dbReference>
<dbReference type="RefSeq" id="WP_150881699.1">
    <property type="nucleotide sequence ID" value="NZ_VTWS01000016.1"/>
</dbReference>
<evidence type="ECO:0000313" key="2">
    <source>
        <dbReference type="EMBL" id="KAA9340390.1"/>
    </source>
</evidence>
<name>A0A5N1J167_9BACT</name>
<keyword evidence="3" id="KW-1185">Reference proteome</keyword>
<feature type="region of interest" description="Disordered" evidence="1">
    <location>
        <begin position="1"/>
        <end position="122"/>
    </location>
</feature>